<feature type="transmembrane region" description="Helical" evidence="16">
    <location>
        <begin position="53"/>
        <end position="73"/>
    </location>
</feature>
<evidence type="ECO:0000256" key="8">
    <source>
        <dbReference type="ARBA" id="ARBA00022967"/>
    </source>
</evidence>
<reference evidence="17" key="1">
    <citation type="submission" date="2018-08" db="EMBL/GenBank/DDBJ databases">
        <authorList>
            <person name="Sun S.E."/>
            <person name="Sha Z."/>
        </authorList>
    </citation>
    <scope>NUCLEOTIDE SEQUENCE</scope>
</reference>
<keyword evidence="11" id="KW-0520">NAD</keyword>
<comment type="subcellular location">
    <subcellularLocation>
        <location evidence="1">Mitochondrion membrane</location>
        <topology evidence="1">Multi-pass membrane protein</topology>
    </subcellularLocation>
</comment>
<evidence type="ECO:0000256" key="16">
    <source>
        <dbReference type="SAM" id="Phobius"/>
    </source>
</evidence>
<evidence type="ECO:0000256" key="7">
    <source>
        <dbReference type="ARBA" id="ARBA00022692"/>
    </source>
</evidence>
<evidence type="ECO:0000256" key="13">
    <source>
        <dbReference type="ARBA" id="ARBA00023136"/>
    </source>
</evidence>
<evidence type="ECO:0000313" key="17">
    <source>
        <dbReference type="EMBL" id="QFQ01315.1"/>
    </source>
</evidence>
<evidence type="ECO:0000256" key="15">
    <source>
        <dbReference type="ARBA" id="ARBA00049551"/>
    </source>
</evidence>
<sequence length="171" mass="18748">MSFTFITMSLIMTTSLIFSQMTQPLSMGLMVVIQTILIAFIAGVGASSTWFSYVLVLIFLGAMLVLFLYVASLAPNETFPISTTMLLILLSGASMPLPLFLLDQMGLPLKMTIEGASFNTDQIMSSTKATLGLMYSLPSMNLTMYIILYLLLTLIVVVKITNTFFGPLRLT</sequence>
<evidence type="ECO:0000256" key="14">
    <source>
        <dbReference type="ARBA" id="ARBA00031019"/>
    </source>
</evidence>
<keyword evidence="6" id="KW-0679">Respiratory chain</keyword>
<evidence type="ECO:0000256" key="12">
    <source>
        <dbReference type="ARBA" id="ARBA00023128"/>
    </source>
</evidence>
<evidence type="ECO:0000256" key="11">
    <source>
        <dbReference type="ARBA" id="ARBA00023027"/>
    </source>
</evidence>
<geneLocation type="mitochondrion" evidence="17"/>
<feature type="transmembrane region" description="Helical" evidence="16">
    <location>
        <begin position="29"/>
        <end position="46"/>
    </location>
</feature>
<comment type="similarity">
    <text evidence="2">Belongs to the complex I subunit 6 family.</text>
</comment>
<dbReference type="PANTHER" id="PTHR11435">
    <property type="entry name" value="NADH UBIQUINONE OXIDOREDUCTASE SUBUNIT ND6"/>
    <property type="match status" value="1"/>
</dbReference>
<evidence type="ECO:0000256" key="1">
    <source>
        <dbReference type="ARBA" id="ARBA00004225"/>
    </source>
</evidence>
<keyword evidence="5" id="KW-0813">Transport</keyword>
<organism evidence="17">
    <name type="scientific">Paralebbeus jiaolongi</name>
    <dbReference type="NCBI Taxonomy" id="2592890"/>
    <lineage>
        <taxon>Eukaryota</taxon>
        <taxon>Metazoa</taxon>
        <taxon>Ecdysozoa</taxon>
        <taxon>Arthropoda</taxon>
        <taxon>Crustacea</taxon>
        <taxon>Multicrustacea</taxon>
        <taxon>Malacostraca</taxon>
        <taxon>Eumalacostraca</taxon>
        <taxon>Eucarida</taxon>
        <taxon>Decapoda</taxon>
        <taxon>Pleocyemata</taxon>
        <taxon>Caridea</taxon>
        <taxon>Alpheoidea</taxon>
        <taxon>Thoridae</taxon>
        <taxon>Paralebbeus</taxon>
    </lineage>
</organism>
<keyword evidence="8" id="KW-1278">Translocase</keyword>
<name>A0A5P8DQT9_9EUCA</name>
<evidence type="ECO:0000256" key="10">
    <source>
        <dbReference type="ARBA" id="ARBA00022989"/>
    </source>
</evidence>
<proteinExistence type="inferred from homology"/>
<keyword evidence="7 16" id="KW-0812">Transmembrane</keyword>
<dbReference type="EC" id="7.1.1.2" evidence="3"/>
<dbReference type="InterPro" id="IPR050269">
    <property type="entry name" value="ComplexI_Subunit6"/>
</dbReference>
<protein>
    <recommendedName>
        <fullName evidence="4">NADH-ubiquinone oxidoreductase chain 6</fullName>
        <ecNumber evidence="3">7.1.1.2</ecNumber>
    </recommendedName>
    <alternativeName>
        <fullName evidence="14">NADH dehydrogenase subunit 6</fullName>
    </alternativeName>
</protein>
<evidence type="ECO:0000256" key="3">
    <source>
        <dbReference type="ARBA" id="ARBA00012944"/>
    </source>
</evidence>
<feature type="transmembrane region" description="Helical" evidence="16">
    <location>
        <begin position="79"/>
        <end position="102"/>
    </location>
</feature>
<accession>A0A5P8DQT9</accession>
<evidence type="ECO:0000256" key="2">
    <source>
        <dbReference type="ARBA" id="ARBA00005698"/>
    </source>
</evidence>
<keyword evidence="10 16" id="KW-1133">Transmembrane helix</keyword>
<keyword evidence="9" id="KW-0249">Electron transport</keyword>
<gene>
    <name evidence="17" type="primary">nad6</name>
</gene>
<evidence type="ECO:0000256" key="5">
    <source>
        <dbReference type="ARBA" id="ARBA00022448"/>
    </source>
</evidence>
<keyword evidence="12 17" id="KW-0496">Mitochondrion</keyword>
<evidence type="ECO:0000256" key="9">
    <source>
        <dbReference type="ARBA" id="ARBA00022982"/>
    </source>
</evidence>
<evidence type="ECO:0000256" key="6">
    <source>
        <dbReference type="ARBA" id="ARBA00022660"/>
    </source>
</evidence>
<feature type="transmembrane region" description="Helical" evidence="16">
    <location>
        <begin position="142"/>
        <end position="165"/>
    </location>
</feature>
<dbReference type="EMBL" id="MH714454">
    <property type="protein sequence ID" value="QFQ01315.1"/>
    <property type="molecule type" value="Genomic_DNA"/>
</dbReference>
<dbReference type="AlphaFoldDB" id="A0A5P8DQT9"/>
<dbReference type="GO" id="GO:0031966">
    <property type="term" value="C:mitochondrial membrane"/>
    <property type="evidence" value="ECO:0007669"/>
    <property type="project" value="UniProtKB-SubCell"/>
</dbReference>
<keyword evidence="13 16" id="KW-0472">Membrane</keyword>
<evidence type="ECO:0000256" key="4">
    <source>
        <dbReference type="ARBA" id="ARBA00021095"/>
    </source>
</evidence>
<dbReference type="PANTHER" id="PTHR11435:SF1">
    <property type="entry name" value="NADH-UBIQUINONE OXIDOREDUCTASE CHAIN 6"/>
    <property type="match status" value="1"/>
</dbReference>
<dbReference type="GO" id="GO:0008137">
    <property type="term" value="F:NADH dehydrogenase (ubiquinone) activity"/>
    <property type="evidence" value="ECO:0007669"/>
    <property type="project" value="UniProtKB-EC"/>
</dbReference>
<comment type="catalytic activity">
    <reaction evidence="15">
        <text>a ubiquinone + NADH + 5 H(+)(in) = a ubiquinol + NAD(+) + 4 H(+)(out)</text>
        <dbReference type="Rhea" id="RHEA:29091"/>
        <dbReference type="Rhea" id="RHEA-COMP:9565"/>
        <dbReference type="Rhea" id="RHEA-COMP:9566"/>
        <dbReference type="ChEBI" id="CHEBI:15378"/>
        <dbReference type="ChEBI" id="CHEBI:16389"/>
        <dbReference type="ChEBI" id="CHEBI:17976"/>
        <dbReference type="ChEBI" id="CHEBI:57540"/>
        <dbReference type="ChEBI" id="CHEBI:57945"/>
        <dbReference type="EC" id="7.1.1.2"/>
    </reaction>
</comment>